<reference evidence="1" key="1">
    <citation type="submission" date="2022-05" db="EMBL/GenBank/DDBJ databases">
        <title>Draft genome sequences of Clostridium perfringens strains isolated from Peru.</title>
        <authorList>
            <person name="Hurtado R."/>
            <person name="Lima L."/>
            <person name="Sousa T."/>
            <person name="Jaiswal A.K."/>
            <person name="Tiwari S."/>
            <person name="Maturrano L."/>
            <person name="Brenig B."/>
            <person name="Azevedo V."/>
        </authorList>
    </citation>
    <scope>NUCLEOTIDE SEQUENCE</scope>
    <source>
        <strain evidence="1">CP4</strain>
    </source>
</reference>
<dbReference type="Proteomes" id="UP001141166">
    <property type="component" value="Unassembled WGS sequence"/>
</dbReference>
<organism evidence="1 2">
    <name type="scientific">Enterococcus faecium</name>
    <name type="common">Streptococcus faecium</name>
    <dbReference type="NCBI Taxonomy" id="1352"/>
    <lineage>
        <taxon>Bacteria</taxon>
        <taxon>Bacillati</taxon>
        <taxon>Bacillota</taxon>
        <taxon>Bacilli</taxon>
        <taxon>Lactobacillales</taxon>
        <taxon>Enterococcaceae</taxon>
        <taxon>Enterococcus</taxon>
    </lineage>
</organism>
<evidence type="ECO:0000313" key="2">
    <source>
        <dbReference type="Proteomes" id="UP001141166"/>
    </source>
</evidence>
<gene>
    <name evidence="1" type="ORF">M3X98_13850</name>
</gene>
<comment type="caution">
    <text evidence="1">The sequence shown here is derived from an EMBL/GenBank/DDBJ whole genome shotgun (WGS) entry which is preliminary data.</text>
</comment>
<dbReference type="RefSeq" id="WP_272471535.1">
    <property type="nucleotide sequence ID" value="NZ_JAMWMK010000039.1"/>
</dbReference>
<sequence>MPRKTRKAIIDCYNQQTSEYLGSFEHTNENIINFVAGLTPFQSVRLVERTTDTLILTTIGNFLDQVPDQQWLQKILPVLIAKQTGQLVIGTVEMTA</sequence>
<protein>
    <submittedName>
        <fullName evidence="1">Uncharacterized protein</fullName>
    </submittedName>
</protein>
<dbReference type="EMBL" id="JAMWMK010000039">
    <property type="protein sequence ID" value="MDC4249087.1"/>
    <property type="molecule type" value="Genomic_DNA"/>
</dbReference>
<dbReference type="AlphaFoldDB" id="A0A9X3XUM2"/>
<accession>A0A9X3XUM2</accession>
<evidence type="ECO:0000313" key="1">
    <source>
        <dbReference type="EMBL" id="MDC4249087.1"/>
    </source>
</evidence>
<name>A0A9X3XUM2_ENTFC</name>
<proteinExistence type="predicted"/>